<proteinExistence type="predicted"/>
<dbReference type="InParanoid" id="A0A2J6SFL5"/>
<sequence>MSRHDEKVSPLRPSGLTEQAYPTEHSQLACPPWEHRFVEAPENQGEPSWPWLPLLVAAAAAAALFPSHSPSFASFSFHSFNLAAPPEPCCSAALLLCCPAAPVFHSFRRTSPNPKPGSTQGLSRGQQESRTG</sequence>
<name>A0A2J6SFL5_9HELO</name>
<dbReference type="EMBL" id="KZ613920">
    <property type="protein sequence ID" value="PMD49557.1"/>
    <property type="molecule type" value="Genomic_DNA"/>
</dbReference>
<reference evidence="2 3" key="1">
    <citation type="submission" date="2016-04" db="EMBL/GenBank/DDBJ databases">
        <title>A degradative enzymes factory behind the ericoid mycorrhizal symbiosis.</title>
        <authorList>
            <consortium name="DOE Joint Genome Institute"/>
            <person name="Martino E."/>
            <person name="Morin E."/>
            <person name="Grelet G."/>
            <person name="Kuo A."/>
            <person name="Kohler A."/>
            <person name="Daghino S."/>
            <person name="Barry K."/>
            <person name="Choi C."/>
            <person name="Cichocki N."/>
            <person name="Clum A."/>
            <person name="Copeland A."/>
            <person name="Hainaut M."/>
            <person name="Haridas S."/>
            <person name="Labutti K."/>
            <person name="Lindquist E."/>
            <person name="Lipzen A."/>
            <person name="Khouja H.-R."/>
            <person name="Murat C."/>
            <person name="Ohm R."/>
            <person name="Olson A."/>
            <person name="Spatafora J."/>
            <person name="Veneault-Fourrey C."/>
            <person name="Henrissat B."/>
            <person name="Grigoriev I."/>
            <person name="Martin F."/>
            <person name="Perotto S."/>
        </authorList>
    </citation>
    <scope>NUCLEOTIDE SEQUENCE [LARGE SCALE GENOMIC DNA]</scope>
    <source>
        <strain evidence="2 3">E</strain>
    </source>
</reference>
<gene>
    <name evidence="2" type="ORF">K444DRAFT_622639</name>
</gene>
<dbReference type="RefSeq" id="XP_024726461.1">
    <property type="nucleotide sequence ID" value="XM_024882139.1"/>
</dbReference>
<organism evidence="2 3">
    <name type="scientific">Hyaloscypha bicolor E</name>
    <dbReference type="NCBI Taxonomy" id="1095630"/>
    <lineage>
        <taxon>Eukaryota</taxon>
        <taxon>Fungi</taxon>
        <taxon>Dikarya</taxon>
        <taxon>Ascomycota</taxon>
        <taxon>Pezizomycotina</taxon>
        <taxon>Leotiomycetes</taxon>
        <taxon>Helotiales</taxon>
        <taxon>Hyaloscyphaceae</taxon>
        <taxon>Hyaloscypha</taxon>
        <taxon>Hyaloscypha bicolor</taxon>
    </lineage>
</organism>
<dbReference type="GeneID" id="36590216"/>
<feature type="compositionally biased region" description="Polar residues" evidence="1">
    <location>
        <begin position="109"/>
        <end position="132"/>
    </location>
</feature>
<evidence type="ECO:0000256" key="1">
    <source>
        <dbReference type="SAM" id="MobiDB-lite"/>
    </source>
</evidence>
<protein>
    <submittedName>
        <fullName evidence="2">Uncharacterized protein</fullName>
    </submittedName>
</protein>
<evidence type="ECO:0000313" key="2">
    <source>
        <dbReference type="EMBL" id="PMD49557.1"/>
    </source>
</evidence>
<keyword evidence="3" id="KW-1185">Reference proteome</keyword>
<dbReference type="AlphaFoldDB" id="A0A2J6SFL5"/>
<evidence type="ECO:0000313" key="3">
    <source>
        <dbReference type="Proteomes" id="UP000235371"/>
    </source>
</evidence>
<accession>A0A2J6SFL5</accession>
<feature type="region of interest" description="Disordered" evidence="1">
    <location>
        <begin position="1"/>
        <end position="23"/>
    </location>
</feature>
<feature type="region of interest" description="Disordered" evidence="1">
    <location>
        <begin position="108"/>
        <end position="132"/>
    </location>
</feature>
<dbReference type="Proteomes" id="UP000235371">
    <property type="component" value="Unassembled WGS sequence"/>
</dbReference>